<dbReference type="CDD" id="cd16412">
    <property type="entry name" value="dndB"/>
    <property type="match status" value="1"/>
</dbReference>
<dbReference type="RefSeq" id="WP_138566240.1">
    <property type="nucleotide sequence ID" value="NZ_PNCM01000007.1"/>
</dbReference>
<organism evidence="1 2">
    <name type="scientific">Pseudoalteromonas phenolica</name>
    <dbReference type="NCBI Taxonomy" id="161398"/>
    <lineage>
        <taxon>Bacteria</taxon>
        <taxon>Pseudomonadati</taxon>
        <taxon>Pseudomonadota</taxon>
        <taxon>Gammaproteobacteria</taxon>
        <taxon>Alteromonadales</taxon>
        <taxon>Pseudoalteromonadaceae</taxon>
        <taxon>Pseudoalteromonas</taxon>
    </lineage>
</organism>
<dbReference type="OrthoDB" id="3524978at2"/>
<protein>
    <submittedName>
        <fullName evidence="1">DNA sulfur modification protein DndB</fullName>
    </submittedName>
</protein>
<dbReference type="NCBIfam" id="TIGR03187">
    <property type="entry name" value="DGQHR"/>
    <property type="match status" value="1"/>
</dbReference>
<name>A0A5S3YZR4_9GAMM</name>
<reference evidence="2" key="2">
    <citation type="submission" date="2019-06" db="EMBL/GenBank/DDBJ databases">
        <title>Co-occurence of chitin degradation, pigmentation and bioactivity in marine Pseudoalteromonas.</title>
        <authorList>
            <person name="Sonnenschein E.C."/>
            <person name="Bech P.K."/>
        </authorList>
    </citation>
    <scope>NUCLEOTIDE SEQUENCE [LARGE SCALE GENOMIC DNA]</scope>
    <source>
        <strain evidence="2">S1189</strain>
    </source>
</reference>
<dbReference type="InterPro" id="IPR017601">
    <property type="entry name" value="DGQHR-contain_dom"/>
</dbReference>
<dbReference type="Pfam" id="PF14072">
    <property type="entry name" value="DndB"/>
    <property type="match status" value="1"/>
</dbReference>
<dbReference type="EMBL" id="PNCM01000007">
    <property type="protein sequence ID" value="TMP83307.1"/>
    <property type="molecule type" value="Genomic_DNA"/>
</dbReference>
<gene>
    <name evidence="1" type="primary">dndB</name>
    <name evidence="1" type="ORF">CWB73_02205</name>
</gene>
<dbReference type="Proteomes" id="UP000307362">
    <property type="component" value="Unassembled WGS sequence"/>
</dbReference>
<sequence>MDTQNNSGYCFSFPAVRGTQAGRPFYIATCPLRTIPKIFVFDEEEVPPELRAQRTLNKSRIPAMVKYLVENPKDYVFSALTVSVDTSVSFIDSDPDSTPNLGTLKVPLDAQILINDGQHRRKAIEEALKENPDLGSDNIPVLFFVDEGLERSQQMFVDLNKYAVKPNTSLADCYDKRDPSSEVARFLSSNVLPFKGFTEMEKSNISSSSGKLFTLSGIKQATRSLMGKGPKDAYSEKEKQVAAEFWSVIYNVTPEWQMVCNKELSPYQFRQEFIHAHGIGLHSLGVMGHALLTDQPDEWRETLKQLEKVDWRKSNATFAKRCINQQGRLSKATVNIQLVANALKLQLGLTLSPEERALEVQAN</sequence>
<evidence type="ECO:0000313" key="2">
    <source>
        <dbReference type="Proteomes" id="UP000307362"/>
    </source>
</evidence>
<dbReference type="InterPro" id="IPR017642">
    <property type="entry name" value="DNA_S_mod_DndB"/>
</dbReference>
<accession>A0A5S3YZR4</accession>
<evidence type="ECO:0000313" key="1">
    <source>
        <dbReference type="EMBL" id="TMP83307.1"/>
    </source>
</evidence>
<dbReference type="NCBIfam" id="TIGR03233">
    <property type="entry name" value="DNA_S_dndB"/>
    <property type="match status" value="1"/>
</dbReference>
<proteinExistence type="predicted"/>
<dbReference type="AlphaFoldDB" id="A0A5S3YZR4"/>
<comment type="caution">
    <text evidence="1">The sequence shown here is derived from an EMBL/GenBank/DDBJ whole genome shotgun (WGS) entry which is preliminary data.</text>
</comment>
<reference evidence="1 2" key="1">
    <citation type="submission" date="2017-12" db="EMBL/GenBank/DDBJ databases">
        <authorList>
            <person name="Paulsen S."/>
            <person name="Gram L.K."/>
        </authorList>
    </citation>
    <scope>NUCLEOTIDE SEQUENCE [LARGE SCALE GENOMIC DNA]</scope>
    <source>
        <strain evidence="1 2">S1189</strain>
    </source>
</reference>